<gene>
    <name evidence="2" type="ORF">LHA35_21350</name>
</gene>
<keyword evidence="1" id="KW-0732">Signal</keyword>
<sequence length="272" mass="29182">MCIPLAAGIALAGVAVSAAGTAMSYSAAKSASKAQNSYNAETEKQQLQYRQEVMEYQNQVWEQDLAYSEDLLSWAQGEWNRQERYDVRARQAIEKNTLAGIGQVLLRQVEEDMSVVAQGMEVGRQGQQARASASARDRGVEGNSVDAILQDVSRQEGEVLNVMAMNRAGTIRQLNREAVALDAQGDQQLANIQLKTYAPQAQIRQPSPVSPVNPAAPVASPNVGTLVTGLAGAGIQGITNYSTYSGQKVPDTVNDLGKWMGRQFSITPAPAG</sequence>
<organism evidence="2 3">
    <name type="scientific">Roseicella aerolata</name>
    <dbReference type="NCBI Taxonomy" id="2883479"/>
    <lineage>
        <taxon>Bacteria</taxon>
        <taxon>Pseudomonadati</taxon>
        <taxon>Pseudomonadota</taxon>
        <taxon>Alphaproteobacteria</taxon>
        <taxon>Acetobacterales</taxon>
        <taxon>Roseomonadaceae</taxon>
        <taxon>Roseicella</taxon>
    </lineage>
</organism>
<keyword evidence="3" id="KW-1185">Reference proteome</keyword>
<protein>
    <submittedName>
        <fullName evidence="2">Uncharacterized protein</fullName>
    </submittedName>
</protein>
<feature type="signal peptide" evidence="1">
    <location>
        <begin position="1"/>
        <end position="18"/>
    </location>
</feature>
<comment type="caution">
    <text evidence="2">The sequence shown here is derived from an EMBL/GenBank/DDBJ whole genome shotgun (WGS) entry which is preliminary data.</text>
</comment>
<dbReference type="Proteomes" id="UP001139311">
    <property type="component" value="Unassembled WGS sequence"/>
</dbReference>
<dbReference type="AlphaFoldDB" id="A0A9X1IHJ3"/>
<accession>A0A9X1IHJ3</accession>
<name>A0A9X1IHJ3_9PROT</name>
<evidence type="ECO:0000313" key="3">
    <source>
        <dbReference type="Proteomes" id="UP001139311"/>
    </source>
</evidence>
<feature type="chain" id="PRO_5040823547" evidence="1">
    <location>
        <begin position="19"/>
        <end position="272"/>
    </location>
</feature>
<dbReference type="Pfam" id="PF24072">
    <property type="entry name" value="T7_gp14"/>
    <property type="match status" value="1"/>
</dbReference>
<reference evidence="2" key="1">
    <citation type="submission" date="2021-10" db="EMBL/GenBank/DDBJ databases">
        <title>Roseicella aerolatum sp. nov., isolated from aerosols of e-waste dismantling site.</title>
        <authorList>
            <person name="Qin T."/>
        </authorList>
    </citation>
    <scope>NUCLEOTIDE SEQUENCE</scope>
    <source>
        <strain evidence="2">GB24</strain>
    </source>
</reference>
<dbReference type="EMBL" id="JAJAQI010000040">
    <property type="protein sequence ID" value="MCB4824281.1"/>
    <property type="molecule type" value="Genomic_DNA"/>
</dbReference>
<proteinExistence type="predicted"/>
<dbReference type="RefSeq" id="WP_226611825.1">
    <property type="nucleotide sequence ID" value="NZ_JAJAQI010000040.1"/>
</dbReference>
<dbReference type="InterPro" id="IPR038996">
    <property type="entry name" value="Gp14"/>
</dbReference>
<evidence type="ECO:0000313" key="2">
    <source>
        <dbReference type="EMBL" id="MCB4824281.1"/>
    </source>
</evidence>
<evidence type="ECO:0000256" key="1">
    <source>
        <dbReference type="SAM" id="SignalP"/>
    </source>
</evidence>